<dbReference type="InterPro" id="IPR011650">
    <property type="entry name" value="Peptidase_M20_dimer"/>
</dbReference>
<dbReference type="Gene3D" id="3.30.70.360">
    <property type="match status" value="1"/>
</dbReference>
<dbReference type="PANTHER" id="PTHR30575">
    <property type="entry name" value="PEPTIDASE M20"/>
    <property type="match status" value="1"/>
</dbReference>
<dbReference type="InterPro" id="IPR002933">
    <property type="entry name" value="Peptidase_M20"/>
</dbReference>
<keyword evidence="3" id="KW-1185">Reference proteome</keyword>
<dbReference type="AlphaFoldDB" id="A0A1M6VXW1"/>
<dbReference type="OrthoDB" id="9781032at2"/>
<dbReference type="InterPro" id="IPR036264">
    <property type="entry name" value="Bact_exopeptidase_dim_dom"/>
</dbReference>
<accession>A0A1M6VXW1</accession>
<dbReference type="GO" id="GO:0016805">
    <property type="term" value="F:dipeptidase activity"/>
    <property type="evidence" value="ECO:0007669"/>
    <property type="project" value="TreeGrafter"/>
</dbReference>
<dbReference type="Pfam" id="PF07687">
    <property type="entry name" value="M20_dimer"/>
    <property type="match status" value="1"/>
</dbReference>
<dbReference type="Gene3D" id="3.40.630.10">
    <property type="entry name" value="Zn peptidases"/>
    <property type="match status" value="2"/>
</dbReference>
<dbReference type="GO" id="GO:0046657">
    <property type="term" value="P:folic acid catabolic process"/>
    <property type="evidence" value="ECO:0007669"/>
    <property type="project" value="TreeGrafter"/>
</dbReference>
<dbReference type="SUPFAM" id="SSF53187">
    <property type="entry name" value="Zn-dependent exopeptidases"/>
    <property type="match status" value="1"/>
</dbReference>
<organism evidence="2 3">
    <name type="scientific">Hespellia stercorisuis DSM 15480</name>
    <dbReference type="NCBI Taxonomy" id="1121950"/>
    <lineage>
        <taxon>Bacteria</taxon>
        <taxon>Bacillati</taxon>
        <taxon>Bacillota</taxon>
        <taxon>Clostridia</taxon>
        <taxon>Lachnospirales</taxon>
        <taxon>Lachnospiraceae</taxon>
        <taxon>Hespellia</taxon>
    </lineage>
</organism>
<dbReference type="Pfam" id="PF01546">
    <property type="entry name" value="Peptidase_M20"/>
    <property type="match status" value="1"/>
</dbReference>
<dbReference type="FunFam" id="3.30.70.360:FF:000004">
    <property type="entry name" value="Peptidase M20 domain-containing protein 2"/>
    <property type="match status" value="1"/>
</dbReference>
<gene>
    <name evidence="2" type="ORF">SAMN02745243_03885</name>
</gene>
<protein>
    <submittedName>
        <fullName evidence="2">Aminobenzoyl-glutamate utilization protein B</fullName>
    </submittedName>
</protein>
<feature type="domain" description="Peptidase M20 dimerisation" evidence="1">
    <location>
        <begin position="183"/>
        <end position="274"/>
    </location>
</feature>
<dbReference type="GO" id="GO:0005737">
    <property type="term" value="C:cytoplasm"/>
    <property type="evidence" value="ECO:0007669"/>
    <property type="project" value="TreeGrafter"/>
</dbReference>
<dbReference type="NCBIfam" id="TIGR01891">
    <property type="entry name" value="amidohydrolases"/>
    <property type="match status" value="1"/>
</dbReference>
<reference evidence="2 3" key="1">
    <citation type="submission" date="2016-11" db="EMBL/GenBank/DDBJ databases">
        <authorList>
            <person name="Jaros S."/>
            <person name="Januszkiewicz K."/>
            <person name="Wedrychowicz H."/>
        </authorList>
    </citation>
    <scope>NUCLEOTIDE SEQUENCE [LARGE SCALE GENOMIC DNA]</scope>
    <source>
        <strain evidence="2 3">DSM 15480</strain>
    </source>
</reference>
<dbReference type="STRING" id="1121950.SAMN02745243_03885"/>
<dbReference type="InterPro" id="IPR017145">
    <property type="entry name" value="Aminobenzoyl-glu_utiliz_pB"/>
</dbReference>
<name>A0A1M6VXW1_9FIRM</name>
<dbReference type="RefSeq" id="WP_073113146.1">
    <property type="nucleotide sequence ID" value="NZ_FQZY01000099.1"/>
</dbReference>
<dbReference type="Proteomes" id="UP000184301">
    <property type="component" value="Unassembled WGS sequence"/>
</dbReference>
<dbReference type="PANTHER" id="PTHR30575:SF0">
    <property type="entry name" value="XAA-ARG DIPEPTIDASE"/>
    <property type="match status" value="1"/>
</dbReference>
<dbReference type="PIRSF" id="PIRSF037227">
    <property type="entry name" value="Aminobenzoyl-glu_utiliz_pB"/>
    <property type="match status" value="1"/>
</dbReference>
<dbReference type="SUPFAM" id="SSF55031">
    <property type="entry name" value="Bacterial exopeptidase dimerisation domain"/>
    <property type="match status" value="1"/>
</dbReference>
<proteinExistence type="predicted"/>
<evidence type="ECO:0000313" key="2">
    <source>
        <dbReference type="EMBL" id="SHK86310.1"/>
    </source>
</evidence>
<sequence length="456" mass="50599">MKKQFLYNEIQNLEPLCREMCRTLWNNPETGGQEQRSSAYLKDILEKEGFTIKTDEHLPYAFCAEYGTGKPVIAITAEYDALPGLSQKVSGKKDPIEAGGPGHGCGHNLLGSAAITAAIAVKRFLEQEQVPGTLRLYGCPEEELLSGKVKMAYYHMFDGCDAAVTWHPSSTNMVHDRAYLANASAHFYFKGQTAHAGFAPEQGRSALDAVELMNVGSNYLREHVIDHTRIHYATDSGNFAPNIVPDKASAWYYVRAPHLSDVKETMLRIEKIAQGAALMTETEVEIALDCGCSELLENTAYADLTYANIAEAETPQYTEDELLFAKKLQESLNQGIMEKERNLYRIYDTALALEVSPREMWKTCEMKASSDTGDVSCLMPTNIFTTACWPVGCAPHTWQAAAAAGSSIGEKGALYAARISSGIVYDLLTKPEDLKKITEEFNVRHNEEYVPMYHEK</sequence>
<evidence type="ECO:0000313" key="3">
    <source>
        <dbReference type="Proteomes" id="UP000184301"/>
    </source>
</evidence>
<dbReference type="InterPro" id="IPR017439">
    <property type="entry name" value="Amidohydrolase"/>
</dbReference>
<dbReference type="GO" id="GO:0071713">
    <property type="term" value="F:para-aminobenzoyl-glutamate hydrolase activity"/>
    <property type="evidence" value="ECO:0007669"/>
    <property type="project" value="TreeGrafter"/>
</dbReference>
<dbReference type="EMBL" id="FQZY01000099">
    <property type="protein sequence ID" value="SHK86310.1"/>
    <property type="molecule type" value="Genomic_DNA"/>
</dbReference>
<evidence type="ECO:0000259" key="1">
    <source>
        <dbReference type="Pfam" id="PF07687"/>
    </source>
</evidence>
<dbReference type="InterPro" id="IPR052030">
    <property type="entry name" value="Peptidase_M20/M20A_hydrolases"/>
</dbReference>